<dbReference type="Pfam" id="PF08592">
    <property type="entry name" value="Anthrone_oxy"/>
    <property type="match status" value="1"/>
</dbReference>
<dbReference type="Proteomes" id="UP001596137">
    <property type="component" value="Unassembled WGS sequence"/>
</dbReference>
<dbReference type="EMBL" id="JBHSRF010000001">
    <property type="protein sequence ID" value="MFC6079652.1"/>
    <property type="molecule type" value="Genomic_DNA"/>
</dbReference>
<proteinExistence type="predicted"/>
<accession>A0ABW1N9T1</accession>
<name>A0ABW1N9T1_9ACTN</name>
<feature type="transmembrane region" description="Helical" evidence="2">
    <location>
        <begin position="167"/>
        <end position="185"/>
    </location>
</feature>
<keyword evidence="4" id="KW-1185">Reference proteome</keyword>
<gene>
    <name evidence="3" type="ORF">ACFP1K_00650</name>
</gene>
<feature type="transmembrane region" description="Helical" evidence="2">
    <location>
        <begin position="42"/>
        <end position="65"/>
    </location>
</feature>
<organism evidence="3 4">
    <name type="scientific">Sphaerisporangium aureirubrum</name>
    <dbReference type="NCBI Taxonomy" id="1544736"/>
    <lineage>
        <taxon>Bacteria</taxon>
        <taxon>Bacillati</taxon>
        <taxon>Actinomycetota</taxon>
        <taxon>Actinomycetes</taxon>
        <taxon>Streptosporangiales</taxon>
        <taxon>Streptosporangiaceae</taxon>
        <taxon>Sphaerisporangium</taxon>
    </lineage>
</organism>
<protein>
    <submittedName>
        <fullName evidence="3">DUF1772 domain-containing protein</fullName>
    </submittedName>
</protein>
<keyword evidence="2" id="KW-0472">Membrane</keyword>
<dbReference type="InterPro" id="IPR013901">
    <property type="entry name" value="Anthrone_oxy"/>
</dbReference>
<reference evidence="4" key="1">
    <citation type="journal article" date="2019" name="Int. J. Syst. Evol. Microbiol.">
        <title>The Global Catalogue of Microorganisms (GCM) 10K type strain sequencing project: providing services to taxonomists for standard genome sequencing and annotation.</title>
        <authorList>
            <consortium name="The Broad Institute Genomics Platform"/>
            <consortium name="The Broad Institute Genome Sequencing Center for Infectious Disease"/>
            <person name="Wu L."/>
            <person name="Ma J."/>
        </authorList>
    </citation>
    <scope>NUCLEOTIDE SEQUENCE [LARGE SCALE GENOMIC DNA]</scope>
    <source>
        <strain evidence="4">JCM 30346</strain>
    </source>
</reference>
<sequence>MDLTERPDPGRASSGPESIVTRTTPAPPARVRAGVTGLFQGFALLTTGLLAGTFAYGAVNIVPAFNAVPLEVRLTFHSAMMRLNEPVMRTAMALAIISSLGLALASRGLPRLLPAGAAVLGLGSLLITLLGNVPLHQDIKRWAATGSAPPGHQEILRQWDTFHAMRTATGLAAFLLIIVAAVVLHRPHHDA</sequence>
<evidence type="ECO:0000313" key="3">
    <source>
        <dbReference type="EMBL" id="MFC6079652.1"/>
    </source>
</evidence>
<feature type="transmembrane region" description="Helical" evidence="2">
    <location>
        <begin position="86"/>
        <end position="106"/>
    </location>
</feature>
<keyword evidence="2" id="KW-1133">Transmembrane helix</keyword>
<keyword evidence="2" id="KW-0812">Transmembrane</keyword>
<dbReference type="RefSeq" id="WP_380745913.1">
    <property type="nucleotide sequence ID" value="NZ_JBHSRF010000001.1"/>
</dbReference>
<feature type="region of interest" description="Disordered" evidence="1">
    <location>
        <begin position="1"/>
        <end position="26"/>
    </location>
</feature>
<comment type="caution">
    <text evidence="3">The sequence shown here is derived from an EMBL/GenBank/DDBJ whole genome shotgun (WGS) entry which is preliminary data.</text>
</comment>
<evidence type="ECO:0000256" key="1">
    <source>
        <dbReference type="SAM" id="MobiDB-lite"/>
    </source>
</evidence>
<feature type="transmembrane region" description="Helical" evidence="2">
    <location>
        <begin position="112"/>
        <end position="131"/>
    </location>
</feature>
<evidence type="ECO:0000256" key="2">
    <source>
        <dbReference type="SAM" id="Phobius"/>
    </source>
</evidence>
<evidence type="ECO:0000313" key="4">
    <source>
        <dbReference type="Proteomes" id="UP001596137"/>
    </source>
</evidence>